<comment type="similarity">
    <text evidence="2">Belongs to the acyltransferase 3 family.</text>
</comment>
<name>A0ABU4FUR0_9BACL</name>
<sequence length="365" mass="44311">MKKEIASIYYVRFFAMLFVVLVHTTAQYRHLFPAPSIQNTFYFFLNNIVRVEGGMFVMIMGIVFFYMYRDRPFTKDVLLSYWKKRVTYILIPYVVWSLIYEVEMWHYQDRPLVLSDILHRMLFGESKYQLYFIFIVVQFYLVFPLLMMLVRKFTFFRKYLWLFGILAEFGYFQFTMHTHYVKVPLMLSFIGSYMLGAWIGVHYETVKEKMSKKKMLLAGVTSLLFGLTYVFIRYRNTYFDRLPIDDDFYKMTSILFKVIGSLFFFYFAEYLVKWSSQKSVHRMRSIAYYSFGFYLMHPLVLFQVMKYLPTRGTPMSFHITILLQYVITVILCYLIIWFFHRFVPFASFIFGKLPKNAKLFWQIKE</sequence>
<feature type="transmembrane region" description="Helical" evidence="7">
    <location>
        <begin position="286"/>
        <end position="305"/>
    </location>
</feature>
<evidence type="ECO:0000256" key="6">
    <source>
        <dbReference type="ARBA" id="ARBA00023136"/>
    </source>
</evidence>
<feature type="transmembrane region" description="Helical" evidence="7">
    <location>
        <begin position="88"/>
        <end position="108"/>
    </location>
</feature>
<keyword evidence="6 7" id="KW-0472">Membrane</keyword>
<keyword evidence="9" id="KW-0012">Acyltransferase</keyword>
<evidence type="ECO:0000256" key="4">
    <source>
        <dbReference type="ARBA" id="ARBA00022692"/>
    </source>
</evidence>
<feature type="domain" description="Acyltransferase 3" evidence="8">
    <location>
        <begin position="6"/>
        <end position="337"/>
    </location>
</feature>
<evidence type="ECO:0000256" key="1">
    <source>
        <dbReference type="ARBA" id="ARBA00004651"/>
    </source>
</evidence>
<feature type="transmembrane region" description="Helical" evidence="7">
    <location>
        <begin position="128"/>
        <end position="147"/>
    </location>
</feature>
<dbReference type="PANTHER" id="PTHR40074">
    <property type="entry name" value="O-ACETYLTRANSFERASE WECH"/>
    <property type="match status" value="1"/>
</dbReference>
<keyword evidence="3" id="KW-1003">Cell membrane</keyword>
<evidence type="ECO:0000256" key="3">
    <source>
        <dbReference type="ARBA" id="ARBA00022475"/>
    </source>
</evidence>
<dbReference type="GO" id="GO:0016746">
    <property type="term" value="F:acyltransferase activity"/>
    <property type="evidence" value="ECO:0007669"/>
    <property type="project" value="UniProtKB-KW"/>
</dbReference>
<feature type="transmembrane region" description="Helical" evidence="7">
    <location>
        <begin position="215"/>
        <end position="234"/>
    </location>
</feature>
<organism evidence="9 10">
    <name type="scientific">Sporosarcina aquimarina</name>
    <dbReference type="NCBI Taxonomy" id="114975"/>
    <lineage>
        <taxon>Bacteria</taxon>
        <taxon>Bacillati</taxon>
        <taxon>Bacillota</taxon>
        <taxon>Bacilli</taxon>
        <taxon>Bacillales</taxon>
        <taxon>Caryophanaceae</taxon>
        <taxon>Sporosarcina</taxon>
    </lineage>
</organism>
<feature type="transmembrane region" description="Helical" evidence="7">
    <location>
        <begin position="183"/>
        <end position="203"/>
    </location>
</feature>
<dbReference type="InterPro" id="IPR002656">
    <property type="entry name" value="Acyl_transf_3_dom"/>
</dbReference>
<dbReference type="RefSeq" id="WP_317933645.1">
    <property type="nucleotide sequence ID" value="NZ_JAUBDH010000001.1"/>
</dbReference>
<dbReference type="EMBL" id="JAUBDH010000001">
    <property type="protein sequence ID" value="MDW0108455.1"/>
    <property type="molecule type" value="Genomic_DNA"/>
</dbReference>
<evidence type="ECO:0000256" key="7">
    <source>
        <dbReference type="SAM" id="Phobius"/>
    </source>
</evidence>
<dbReference type="PANTHER" id="PTHR40074:SF2">
    <property type="entry name" value="O-ACETYLTRANSFERASE WECH"/>
    <property type="match status" value="1"/>
</dbReference>
<keyword evidence="10" id="KW-1185">Reference proteome</keyword>
<protein>
    <submittedName>
        <fullName evidence="9">Acyltransferase</fullName>
        <ecNumber evidence="9">2.3.1.-</ecNumber>
    </submittedName>
</protein>
<keyword evidence="5 7" id="KW-1133">Transmembrane helix</keyword>
<dbReference type="Pfam" id="PF01757">
    <property type="entry name" value="Acyl_transf_3"/>
    <property type="match status" value="1"/>
</dbReference>
<dbReference type="Proteomes" id="UP001280629">
    <property type="component" value="Unassembled WGS sequence"/>
</dbReference>
<feature type="transmembrane region" description="Helical" evidence="7">
    <location>
        <begin position="9"/>
        <end position="28"/>
    </location>
</feature>
<gene>
    <name evidence="9" type="ORF">QT716_00170</name>
</gene>
<reference evidence="9 10" key="1">
    <citation type="submission" date="2023-06" db="EMBL/GenBank/DDBJ databases">
        <title>Sporosarcina sp. nov., isolated from Korean traditional fermented seafood 'Jeotgal'.</title>
        <authorList>
            <person name="Yang A.-I."/>
            <person name="Shin N.-R."/>
        </authorList>
    </citation>
    <scope>NUCLEOTIDE SEQUENCE [LARGE SCALE GENOMIC DNA]</scope>
    <source>
        <strain evidence="9 10">KCTC3840</strain>
    </source>
</reference>
<accession>A0ABU4FUR0</accession>
<proteinExistence type="inferred from homology"/>
<comment type="caution">
    <text evidence="9">The sequence shown here is derived from an EMBL/GenBank/DDBJ whole genome shotgun (WGS) entry which is preliminary data.</text>
</comment>
<feature type="transmembrane region" description="Helical" evidence="7">
    <location>
        <begin position="159"/>
        <end position="177"/>
    </location>
</feature>
<dbReference type="EC" id="2.3.1.-" evidence="9"/>
<evidence type="ECO:0000313" key="10">
    <source>
        <dbReference type="Proteomes" id="UP001280629"/>
    </source>
</evidence>
<feature type="transmembrane region" description="Helical" evidence="7">
    <location>
        <begin position="317"/>
        <end position="339"/>
    </location>
</feature>
<evidence type="ECO:0000313" key="9">
    <source>
        <dbReference type="EMBL" id="MDW0108455.1"/>
    </source>
</evidence>
<feature type="transmembrane region" description="Helical" evidence="7">
    <location>
        <begin position="48"/>
        <end position="68"/>
    </location>
</feature>
<evidence type="ECO:0000256" key="5">
    <source>
        <dbReference type="ARBA" id="ARBA00022989"/>
    </source>
</evidence>
<feature type="transmembrane region" description="Helical" evidence="7">
    <location>
        <begin position="254"/>
        <end position="274"/>
    </location>
</feature>
<evidence type="ECO:0000259" key="8">
    <source>
        <dbReference type="Pfam" id="PF01757"/>
    </source>
</evidence>
<keyword evidence="4 7" id="KW-0812">Transmembrane</keyword>
<evidence type="ECO:0000256" key="2">
    <source>
        <dbReference type="ARBA" id="ARBA00007400"/>
    </source>
</evidence>
<comment type="subcellular location">
    <subcellularLocation>
        <location evidence="1">Cell membrane</location>
        <topology evidence="1">Multi-pass membrane protein</topology>
    </subcellularLocation>
</comment>
<keyword evidence="9" id="KW-0808">Transferase</keyword>